<feature type="domain" description="N-acetyltransferase" evidence="1">
    <location>
        <begin position="5"/>
        <end position="156"/>
    </location>
</feature>
<evidence type="ECO:0000313" key="3">
    <source>
        <dbReference type="Proteomes" id="UP000018439"/>
    </source>
</evidence>
<evidence type="ECO:0000313" key="2">
    <source>
        <dbReference type="EMBL" id="EGJ71458.1"/>
    </source>
</evidence>
<keyword evidence="2" id="KW-0808">Transferase</keyword>
<dbReference type="HOGENOM" id="CLU_1207849_0_0_10"/>
<dbReference type="GO" id="GO:0016747">
    <property type="term" value="F:acyltransferase activity, transferring groups other than amino-acyl groups"/>
    <property type="evidence" value="ECO:0007669"/>
    <property type="project" value="InterPro"/>
</dbReference>
<evidence type="ECO:0000259" key="1">
    <source>
        <dbReference type="PROSITE" id="PS51186"/>
    </source>
</evidence>
<protein>
    <submittedName>
        <fullName evidence="2">GCN5-related N-acetyltransferase</fullName>
    </submittedName>
</protein>
<gene>
    <name evidence="2" type="ORF">Bcop_1255</name>
</gene>
<dbReference type="InterPro" id="IPR016181">
    <property type="entry name" value="Acyl_CoA_acyltransferase"/>
</dbReference>
<dbReference type="SUPFAM" id="SSF55729">
    <property type="entry name" value="Acyl-CoA N-acyltransferases (Nat)"/>
    <property type="match status" value="1"/>
</dbReference>
<dbReference type="eggNOG" id="COG0456">
    <property type="taxonomic scope" value="Bacteria"/>
</dbReference>
<dbReference type="EMBL" id="CM001167">
    <property type="protein sequence ID" value="EGJ71458.1"/>
    <property type="molecule type" value="Genomic_DNA"/>
</dbReference>
<dbReference type="Proteomes" id="UP000018439">
    <property type="component" value="Chromosome"/>
</dbReference>
<dbReference type="PROSITE" id="PS51186">
    <property type="entry name" value="GNAT"/>
    <property type="match status" value="1"/>
</dbReference>
<dbReference type="AlphaFoldDB" id="F3ZNB8"/>
<dbReference type="OrthoDB" id="4228396at2"/>
<accession>F3ZNB8</accession>
<reference evidence="2 3" key="1">
    <citation type="journal article" date="2011" name="Stand. Genomic Sci.">
        <title>Non-contiguous finished genome sequence of Bacteroides coprosuis type strain (PC139).</title>
        <authorList>
            <person name="Land M."/>
            <person name="Held B."/>
            <person name="Gronow S."/>
            <person name="Abt B."/>
            <person name="Lucas S."/>
            <person name="Del Rio T.G."/>
            <person name="Nolan M."/>
            <person name="Tice H."/>
            <person name="Cheng J.F."/>
            <person name="Pitluck S."/>
            <person name="Liolios K."/>
            <person name="Pagani I."/>
            <person name="Ivanova N."/>
            <person name="Mavromatis K."/>
            <person name="Mikhailova N."/>
            <person name="Pati A."/>
            <person name="Tapia R."/>
            <person name="Han C."/>
            <person name="Goodwin L."/>
            <person name="Chen A."/>
            <person name="Palaniappan K."/>
            <person name="Hauser L."/>
            <person name="Brambilla E.M."/>
            <person name="Rohde M."/>
            <person name="Goker M."/>
            <person name="Detter J.C."/>
            <person name="Woyke T."/>
            <person name="Bristow J."/>
            <person name="Eisen J.A."/>
            <person name="Markowitz V."/>
            <person name="Hugenholtz P."/>
            <person name="Kyrpides N.C."/>
            <person name="Klenk H.P."/>
            <person name="Lapidus A."/>
        </authorList>
    </citation>
    <scope>NUCLEOTIDE SEQUENCE</scope>
    <source>
        <strain evidence="2 3">DSM 18011</strain>
    </source>
</reference>
<keyword evidence="3" id="KW-1185">Reference proteome</keyword>
<dbReference type="Gene3D" id="3.40.630.30">
    <property type="match status" value="1"/>
</dbReference>
<dbReference type="STRING" id="679937.Bcop_1255"/>
<dbReference type="InterPro" id="IPR000182">
    <property type="entry name" value="GNAT_dom"/>
</dbReference>
<dbReference type="Pfam" id="PF00583">
    <property type="entry name" value="Acetyltransf_1"/>
    <property type="match status" value="1"/>
</dbReference>
<sequence>MINTYSFNTLNKVSEQEIKDSFIDAFQDYSISFSTKKFSRMLQRKGYQPELSFGAYHNEKLVSFIPNSIDGYNGVLTAYNIGMGTRKAYQKEGLIHQTFEYALPILRKHGVKTYQLEVSQENEAALKIYQKRNFKITRNFNCYHAETDLISQITARDISLIEIPLSVFMQEIKFDTIWDFNPSWQNSLNSIMRDSDNLVCTYECKSHHRIYCLRTTIGGSHSTGYLPSV</sequence>
<organism evidence="2 3">
    <name type="scientific">Bacteroides coprosuis DSM 18011</name>
    <dbReference type="NCBI Taxonomy" id="679937"/>
    <lineage>
        <taxon>Bacteria</taxon>
        <taxon>Pseudomonadati</taxon>
        <taxon>Bacteroidota</taxon>
        <taxon>Bacteroidia</taxon>
        <taxon>Bacteroidales</taxon>
        <taxon>Bacteroidaceae</taxon>
        <taxon>Bacteroides</taxon>
    </lineage>
</organism>
<name>F3ZNB8_9BACE</name>
<proteinExistence type="predicted"/>